<dbReference type="Proteomes" id="UP000655796">
    <property type="component" value="Unassembled WGS sequence"/>
</dbReference>
<comment type="caution">
    <text evidence="1">The sequence shown here is derived from an EMBL/GenBank/DDBJ whole genome shotgun (WGS) entry which is preliminary data.</text>
</comment>
<gene>
    <name evidence="1" type="ORF">IE986_01200</name>
</gene>
<dbReference type="EMBL" id="JACXTD010000001">
    <property type="protein sequence ID" value="MBD3701742.1"/>
    <property type="molecule type" value="Genomic_DNA"/>
</dbReference>
<organism evidence="1 2">
    <name type="scientific">Klebsiella pneumoniae</name>
    <dbReference type="NCBI Taxonomy" id="573"/>
    <lineage>
        <taxon>Bacteria</taxon>
        <taxon>Pseudomonadati</taxon>
        <taxon>Pseudomonadota</taxon>
        <taxon>Gammaproteobacteria</taxon>
        <taxon>Enterobacterales</taxon>
        <taxon>Enterobacteriaceae</taxon>
        <taxon>Klebsiella/Raoultella group</taxon>
        <taxon>Klebsiella</taxon>
        <taxon>Klebsiella pneumoniae complex</taxon>
    </lineage>
</organism>
<name>A0A927DD62_KLEPN</name>
<protein>
    <submittedName>
        <fullName evidence="1">Uncharacterized protein</fullName>
    </submittedName>
</protein>
<dbReference type="AlphaFoldDB" id="A0A927DD62"/>
<sequence length="71" mass="8028">MLPEEVRMKKVHIESKRAGDRRVIEISIGGITARYRAIGDLSELKATGRGNVRRVKALLREFIRNSDPALI</sequence>
<reference evidence="1" key="1">
    <citation type="submission" date="2020-07" db="EMBL/GenBank/DDBJ databases">
        <title>Clinical and genomic characterization of carbapenemase-producing Enterobacterales causing secondary infections during the COVID-19 crisis at a New York City hospital.</title>
        <authorList>
            <person name="Gomez-Simmonds A."/>
            <person name="Annavajhala M.K."/>
            <person name="Uhlemann A.-C."/>
        </authorList>
    </citation>
    <scope>NUCLEOTIDE SEQUENCE</scope>
    <source>
        <strain evidence="1">NK1590</strain>
    </source>
</reference>
<accession>A0A927DD62</accession>
<evidence type="ECO:0000313" key="2">
    <source>
        <dbReference type="Proteomes" id="UP000655796"/>
    </source>
</evidence>
<proteinExistence type="predicted"/>
<evidence type="ECO:0000313" key="1">
    <source>
        <dbReference type="EMBL" id="MBD3701742.1"/>
    </source>
</evidence>